<organism evidence="2 3">
    <name type="scientific">Taxus chinensis</name>
    <name type="common">Chinese yew</name>
    <name type="synonym">Taxus wallichiana var. chinensis</name>
    <dbReference type="NCBI Taxonomy" id="29808"/>
    <lineage>
        <taxon>Eukaryota</taxon>
        <taxon>Viridiplantae</taxon>
        <taxon>Streptophyta</taxon>
        <taxon>Embryophyta</taxon>
        <taxon>Tracheophyta</taxon>
        <taxon>Spermatophyta</taxon>
        <taxon>Pinopsida</taxon>
        <taxon>Pinidae</taxon>
        <taxon>Conifers II</taxon>
        <taxon>Cupressales</taxon>
        <taxon>Taxaceae</taxon>
        <taxon>Taxus</taxon>
    </lineage>
</organism>
<keyword evidence="3" id="KW-1185">Reference proteome</keyword>
<feature type="non-terminal residue" evidence="2">
    <location>
        <position position="1"/>
    </location>
</feature>
<accession>A0AA38LNL5</accession>
<comment type="caution">
    <text evidence="2">The sequence shown here is derived from an EMBL/GenBank/DDBJ whole genome shotgun (WGS) entry which is preliminary data.</text>
</comment>
<dbReference type="EMBL" id="JAHRHJ020000001">
    <property type="protein sequence ID" value="KAH9330321.1"/>
    <property type="molecule type" value="Genomic_DNA"/>
</dbReference>
<dbReference type="SUPFAM" id="SSF53756">
    <property type="entry name" value="UDP-Glycosyltransferase/glycogen phosphorylase"/>
    <property type="match status" value="1"/>
</dbReference>
<name>A0AA38LNL5_TAXCH</name>
<reference evidence="2 3" key="1">
    <citation type="journal article" date="2021" name="Nat. Plants">
        <title>The Taxus genome provides insights into paclitaxel biosynthesis.</title>
        <authorList>
            <person name="Xiong X."/>
            <person name="Gou J."/>
            <person name="Liao Q."/>
            <person name="Li Y."/>
            <person name="Zhou Q."/>
            <person name="Bi G."/>
            <person name="Li C."/>
            <person name="Du R."/>
            <person name="Wang X."/>
            <person name="Sun T."/>
            <person name="Guo L."/>
            <person name="Liang H."/>
            <person name="Lu P."/>
            <person name="Wu Y."/>
            <person name="Zhang Z."/>
            <person name="Ro D.K."/>
            <person name="Shang Y."/>
            <person name="Huang S."/>
            <person name="Yan J."/>
        </authorList>
    </citation>
    <scope>NUCLEOTIDE SEQUENCE [LARGE SCALE GENOMIC DNA]</scope>
    <source>
        <strain evidence="2">Ta-2019</strain>
    </source>
</reference>
<comment type="similarity">
    <text evidence="1">Belongs to the UDP-glycosyltransferase family.</text>
</comment>
<evidence type="ECO:0000256" key="1">
    <source>
        <dbReference type="ARBA" id="ARBA00009995"/>
    </source>
</evidence>
<proteinExistence type="inferred from homology"/>
<evidence type="ECO:0000313" key="3">
    <source>
        <dbReference type="Proteomes" id="UP000824469"/>
    </source>
</evidence>
<dbReference type="AlphaFoldDB" id="A0AA38LNL5"/>
<dbReference type="OMA" id="KESFIWA"/>
<gene>
    <name evidence="2" type="ORF">KI387_002429</name>
</gene>
<dbReference type="GO" id="GO:0035251">
    <property type="term" value="F:UDP-glucosyltransferase activity"/>
    <property type="evidence" value="ECO:0007669"/>
    <property type="project" value="TreeGrafter"/>
</dbReference>
<evidence type="ECO:0000313" key="2">
    <source>
        <dbReference type="EMBL" id="KAH9330321.1"/>
    </source>
</evidence>
<dbReference type="Proteomes" id="UP000824469">
    <property type="component" value="Unassembled WGS sequence"/>
</dbReference>
<dbReference type="Gene3D" id="3.40.50.2000">
    <property type="entry name" value="Glycogen Phosphorylase B"/>
    <property type="match status" value="1"/>
</dbReference>
<sequence length="207" mass="23482">DVYDGFHFQDEHSLHDTHNLDRGNPNAIKEPVCLQWLDSRKRRYVLYICFGNIVVLSNRQIEDVNAALEASKESFIWAIKDPPYSRVYDATAGKYAGGVLPPGFEKHTKDRGLVIRGWASQPLILSHSSVGDQFNNALLFVDYLKVRVRLCEGPTAMLNRDDLKSVVNTLFAPEVEERKRTEELSRAARMEVEIGGSSWKNLEGFVT</sequence>
<protein>
    <submittedName>
        <fullName evidence="2">Uncharacterized protein</fullName>
    </submittedName>
</protein>
<dbReference type="PANTHER" id="PTHR48047">
    <property type="entry name" value="GLYCOSYLTRANSFERASE"/>
    <property type="match status" value="1"/>
</dbReference>